<evidence type="ECO:0000256" key="1">
    <source>
        <dbReference type="SAM" id="MobiDB-lite"/>
    </source>
</evidence>
<evidence type="ECO:0000313" key="3">
    <source>
        <dbReference type="Proteomes" id="UP000267821"/>
    </source>
</evidence>
<organism evidence="2 3">
    <name type="scientific">Terfezia boudieri ATCC MYA-4762</name>
    <dbReference type="NCBI Taxonomy" id="1051890"/>
    <lineage>
        <taxon>Eukaryota</taxon>
        <taxon>Fungi</taxon>
        <taxon>Dikarya</taxon>
        <taxon>Ascomycota</taxon>
        <taxon>Pezizomycotina</taxon>
        <taxon>Pezizomycetes</taxon>
        <taxon>Pezizales</taxon>
        <taxon>Pezizaceae</taxon>
        <taxon>Terfezia</taxon>
    </lineage>
</organism>
<feature type="region of interest" description="Disordered" evidence="1">
    <location>
        <begin position="12"/>
        <end position="48"/>
    </location>
</feature>
<gene>
    <name evidence="2" type="ORF">L211DRAFT_31859</name>
</gene>
<keyword evidence="3" id="KW-1185">Reference proteome</keyword>
<dbReference type="AlphaFoldDB" id="A0A3N4M3M5"/>
<sequence length="122" mass="13483">MPFFLVTRTYVPKKSHSPPSIHQSNSASQTAPSTSLSTNPSGSPIPWSDDSILRPSEFRMNFVISDGHWFVKCGGTTINVAFPGIHPTFGDWIFETPFREALAVFPYPTLSARTPPLTYRGP</sequence>
<dbReference type="Proteomes" id="UP000267821">
    <property type="component" value="Unassembled WGS sequence"/>
</dbReference>
<proteinExistence type="predicted"/>
<evidence type="ECO:0000313" key="2">
    <source>
        <dbReference type="EMBL" id="RPB29650.1"/>
    </source>
</evidence>
<name>A0A3N4M3M5_9PEZI</name>
<accession>A0A3N4M3M5</accession>
<dbReference type="EMBL" id="ML121527">
    <property type="protein sequence ID" value="RPB29650.1"/>
    <property type="molecule type" value="Genomic_DNA"/>
</dbReference>
<reference evidence="2 3" key="1">
    <citation type="journal article" date="2018" name="Nat. Ecol. Evol.">
        <title>Pezizomycetes genomes reveal the molecular basis of ectomycorrhizal truffle lifestyle.</title>
        <authorList>
            <person name="Murat C."/>
            <person name="Payen T."/>
            <person name="Noel B."/>
            <person name="Kuo A."/>
            <person name="Morin E."/>
            <person name="Chen J."/>
            <person name="Kohler A."/>
            <person name="Krizsan K."/>
            <person name="Balestrini R."/>
            <person name="Da Silva C."/>
            <person name="Montanini B."/>
            <person name="Hainaut M."/>
            <person name="Levati E."/>
            <person name="Barry K.W."/>
            <person name="Belfiori B."/>
            <person name="Cichocki N."/>
            <person name="Clum A."/>
            <person name="Dockter R.B."/>
            <person name="Fauchery L."/>
            <person name="Guy J."/>
            <person name="Iotti M."/>
            <person name="Le Tacon F."/>
            <person name="Lindquist E.A."/>
            <person name="Lipzen A."/>
            <person name="Malagnac F."/>
            <person name="Mello A."/>
            <person name="Molinier V."/>
            <person name="Miyauchi S."/>
            <person name="Poulain J."/>
            <person name="Riccioni C."/>
            <person name="Rubini A."/>
            <person name="Sitrit Y."/>
            <person name="Splivallo R."/>
            <person name="Traeger S."/>
            <person name="Wang M."/>
            <person name="Zifcakova L."/>
            <person name="Wipf D."/>
            <person name="Zambonelli A."/>
            <person name="Paolocci F."/>
            <person name="Nowrousian M."/>
            <person name="Ottonello S."/>
            <person name="Baldrian P."/>
            <person name="Spatafora J.W."/>
            <person name="Henrissat B."/>
            <person name="Nagy L.G."/>
            <person name="Aury J.M."/>
            <person name="Wincker P."/>
            <person name="Grigoriev I.V."/>
            <person name="Bonfante P."/>
            <person name="Martin F.M."/>
        </authorList>
    </citation>
    <scope>NUCLEOTIDE SEQUENCE [LARGE SCALE GENOMIC DNA]</scope>
    <source>
        <strain evidence="2 3">ATCC MYA-4762</strain>
    </source>
</reference>
<protein>
    <submittedName>
        <fullName evidence="2">Uncharacterized protein</fullName>
    </submittedName>
</protein>
<dbReference type="InParanoid" id="A0A3N4M3M5"/>
<feature type="compositionally biased region" description="Polar residues" evidence="1">
    <location>
        <begin position="17"/>
        <end position="42"/>
    </location>
</feature>